<dbReference type="AlphaFoldDB" id="A0A545VQU6"/>
<name>A0A545VQU6_9HYPO</name>
<dbReference type="EMBL" id="SPUK01000016">
    <property type="protein sequence ID" value="TQV92116.1"/>
    <property type="molecule type" value="Genomic_DNA"/>
</dbReference>
<comment type="caution">
    <text evidence="2">The sequence shown here is derived from an EMBL/GenBank/DDBJ whole genome shotgun (WGS) entry which is preliminary data.</text>
</comment>
<evidence type="ECO:0000256" key="1">
    <source>
        <dbReference type="SAM" id="MobiDB-lite"/>
    </source>
</evidence>
<dbReference type="InterPro" id="IPR037460">
    <property type="entry name" value="SEST-like"/>
</dbReference>
<dbReference type="GO" id="GO:0006629">
    <property type="term" value="P:lipid metabolic process"/>
    <property type="evidence" value="ECO:0007669"/>
    <property type="project" value="TreeGrafter"/>
</dbReference>
<feature type="region of interest" description="Disordered" evidence="1">
    <location>
        <begin position="125"/>
        <end position="156"/>
    </location>
</feature>
<dbReference type="GO" id="GO:0016788">
    <property type="term" value="F:hydrolase activity, acting on ester bonds"/>
    <property type="evidence" value="ECO:0007669"/>
    <property type="project" value="InterPro"/>
</dbReference>
<sequence>MSSSAALLSSKDAEFSFDKFHIIVDIMISTKLFCSLVAASLCLQGLSEPTDEPPSMMDADFYKPTEQDMAELHKKFINSLNKPTESPTPPPALPKLLYLANASASHLSQARTLVDEAIKQQGEYNLWRMANPRRGSGPSASRKRTDAGQQPSPPQLTPELITALKLANDTMQKLELKACVLMGYPLGSWKDTCESDLKSAESIIEGDGIDDLIYEVLDKIFAKTEYLHRRFVVYWTGYPQFFAVSDKTCDSSYFIEGIWAGNYLTLPLRLRLNDLSIKLNEKLRYIIRRYNGGRPYPRAKLVDIDALPNIYNGHRFCEPGVKETLKSHEDQNTVAFFYDNGYDDIPDSKEGFNLPAPDDDAPGGWSVNVTSSTCSEAVDPNEPLVAMICSYAKDIANGTIAITEFQGSGGSGPDQAVRNSDGSVTIMDWSTRFEKMFHPKTRANWHIAQAVTDALILN</sequence>
<dbReference type="Proteomes" id="UP000315783">
    <property type="component" value="Unassembled WGS sequence"/>
</dbReference>
<keyword evidence="3" id="KW-1185">Reference proteome</keyword>
<proteinExistence type="predicted"/>
<reference evidence="2 3" key="1">
    <citation type="journal article" date="2019" name="Appl. Microbiol. Biotechnol.">
        <title>Genome sequence of Isaria javanica and comparative genome analysis insights into family S53 peptidase evolution in fungal entomopathogens.</title>
        <authorList>
            <person name="Lin R."/>
            <person name="Zhang X."/>
            <person name="Xin B."/>
            <person name="Zou M."/>
            <person name="Gao Y."/>
            <person name="Qin F."/>
            <person name="Hu Q."/>
            <person name="Xie B."/>
            <person name="Cheng X."/>
        </authorList>
    </citation>
    <scope>NUCLEOTIDE SEQUENCE [LARGE SCALE GENOMIC DNA]</scope>
    <source>
        <strain evidence="2 3">IJ1G</strain>
    </source>
</reference>
<dbReference type="InterPro" id="IPR036514">
    <property type="entry name" value="SGNH_hydro_sf"/>
</dbReference>
<evidence type="ECO:0000313" key="2">
    <source>
        <dbReference type="EMBL" id="TQV92116.1"/>
    </source>
</evidence>
<organism evidence="2 3">
    <name type="scientific">Cordyceps javanica</name>
    <dbReference type="NCBI Taxonomy" id="43265"/>
    <lineage>
        <taxon>Eukaryota</taxon>
        <taxon>Fungi</taxon>
        <taxon>Dikarya</taxon>
        <taxon>Ascomycota</taxon>
        <taxon>Pezizomycotina</taxon>
        <taxon>Sordariomycetes</taxon>
        <taxon>Hypocreomycetidae</taxon>
        <taxon>Hypocreales</taxon>
        <taxon>Cordycipitaceae</taxon>
        <taxon>Cordyceps</taxon>
    </lineage>
</organism>
<dbReference type="PANTHER" id="PTHR37981">
    <property type="entry name" value="LIPASE 2"/>
    <property type="match status" value="1"/>
</dbReference>
<dbReference type="OrthoDB" id="1046782at2759"/>
<gene>
    <name evidence="2" type="ORF">IF1G_09188</name>
</gene>
<dbReference type="Gene3D" id="3.40.50.1110">
    <property type="entry name" value="SGNH hydrolase"/>
    <property type="match status" value="1"/>
</dbReference>
<dbReference type="PANTHER" id="PTHR37981:SF1">
    <property type="entry name" value="SGNH HYDROLASE-TYPE ESTERASE DOMAIN-CONTAINING PROTEIN"/>
    <property type="match status" value="1"/>
</dbReference>
<protein>
    <submittedName>
        <fullName evidence="2">LysM domain-containing protein</fullName>
    </submittedName>
</protein>
<evidence type="ECO:0000313" key="3">
    <source>
        <dbReference type="Proteomes" id="UP000315783"/>
    </source>
</evidence>
<accession>A0A545VQU6</accession>
<dbReference type="SUPFAM" id="SSF52266">
    <property type="entry name" value="SGNH hydrolase"/>
    <property type="match status" value="1"/>
</dbReference>